<gene>
    <name evidence="2" type="ORF">COW36_08960</name>
</gene>
<name>A0A2M7G5Q3_9BACT</name>
<organism evidence="2 3">
    <name type="scientific">bacterium (Candidatus Blackallbacteria) CG17_big_fil_post_rev_8_21_14_2_50_48_46</name>
    <dbReference type="NCBI Taxonomy" id="2014261"/>
    <lineage>
        <taxon>Bacteria</taxon>
        <taxon>Candidatus Blackallbacteria</taxon>
    </lineage>
</organism>
<reference evidence="2 3" key="1">
    <citation type="submission" date="2017-09" db="EMBL/GenBank/DDBJ databases">
        <title>Depth-based differentiation of microbial function through sediment-hosted aquifers and enrichment of novel symbionts in the deep terrestrial subsurface.</title>
        <authorList>
            <person name="Probst A.J."/>
            <person name="Ladd B."/>
            <person name="Jarett J.K."/>
            <person name="Geller-Mcgrath D.E."/>
            <person name="Sieber C.M."/>
            <person name="Emerson J.B."/>
            <person name="Anantharaman K."/>
            <person name="Thomas B.C."/>
            <person name="Malmstrom R."/>
            <person name="Stieglmeier M."/>
            <person name="Klingl A."/>
            <person name="Woyke T."/>
            <person name="Ryan C.M."/>
            <person name="Banfield J.F."/>
        </authorList>
    </citation>
    <scope>NUCLEOTIDE SEQUENCE [LARGE SCALE GENOMIC DNA]</scope>
    <source>
        <strain evidence="2">CG17_big_fil_post_rev_8_21_14_2_50_48_46</strain>
    </source>
</reference>
<feature type="region of interest" description="Disordered" evidence="1">
    <location>
        <begin position="173"/>
        <end position="272"/>
    </location>
</feature>
<evidence type="ECO:0000313" key="2">
    <source>
        <dbReference type="EMBL" id="PIW17298.1"/>
    </source>
</evidence>
<feature type="compositionally biased region" description="Low complexity" evidence="1">
    <location>
        <begin position="231"/>
        <end position="258"/>
    </location>
</feature>
<comment type="caution">
    <text evidence="2">The sequence shown here is derived from an EMBL/GenBank/DDBJ whole genome shotgun (WGS) entry which is preliminary data.</text>
</comment>
<evidence type="ECO:0000256" key="1">
    <source>
        <dbReference type="SAM" id="MobiDB-lite"/>
    </source>
</evidence>
<proteinExistence type="predicted"/>
<feature type="compositionally biased region" description="Basic and acidic residues" evidence="1">
    <location>
        <begin position="183"/>
        <end position="198"/>
    </location>
</feature>
<protein>
    <submittedName>
        <fullName evidence="2">Uncharacterized protein</fullName>
    </submittedName>
</protein>
<dbReference type="Proteomes" id="UP000231019">
    <property type="component" value="Unassembled WGS sequence"/>
</dbReference>
<feature type="compositionally biased region" description="Polar residues" evidence="1">
    <location>
        <begin position="199"/>
        <end position="230"/>
    </location>
</feature>
<dbReference type="EMBL" id="PFFQ01000024">
    <property type="protein sequence ID" value="PIW17298.1"/>
    <property type="molecule type" value="Genomic_DNA"/>
</dbReference>
<evidence type="ECO:0000313" key="3">
    <source>
        <dbReference type="Proteomes" id="UP000231019"/>
    </source>
</evidence>
<dbReference type="AlphaFoldDB" id="A0A2M7G5Q3"/>
<accession>A0A2M7G5Q3</accession>
<sequence length="272" mass="29220">MATEYQRYQMQDGKTRLGQEYFNPVWQALDARLDRLEQVRLDWESAVADIQQFGLERIDATIAPILAEAQALLVEIQTLYSELMQLVEDIDIQGQIDTSLAAQTAWVEGAIAALEVQTEEAIEEAVSNIEGVPAGAIIIWTGTACPAGWVRATELDGFYLKGAADAAVPNLTPAGANTHSHSVTHDHSFPYHTHDMSHTHSGTTGAPNSASTTANSGFNIPIEQNHTHNFTTSSQSTSTTGGASGTTGEYSGSTGSQSNEPEHVTVLFCKKS</sequence>